<protein>
    <submittedName>
        <fullName evidence="2">Mitochondrial protein</fullName>
    </submittedName>
</protein>
<organism evidence="2 3">
    <name type="scientific">Cardamine amara subsp. amara</name>
    <dbReference type="NCBI Taxonomy" id="228776"/>
    <lineage>
        <taxon>Eukaryota</taxon>
        <taxon>Viridiplantae</taxon>
        <taxon>Streptophyta</taxon>
        <taxon>Embryophyta</taxon>
        <taxon>Tracheophyta</taxon>
        <taxon>Spermatophyta</taxon>
        <taxon>Magnoliopsida</taxon>
        <taxon>eudicotyledons</taxon>
        <taxon>Gunneridae</taxon>
        <taxon>Pentapetalae</taxon>
        <taxon>rosids</taxon>
        <taxon>malvids</taxon>
        <taxon>Brassicales</taxon>
        <taxon>Brassicaceae</taxon>
        <taxon>Cardamineae</taxon>
        <taxon>Cardamine</taxon>
    </lineage>
</organism>
<name>A0ABD0ZX24_CARAN</name>
<dbReference type="InterPro" id="IPR000477">
    <property type="entry name" value="RT_dom"/>
</dbReference>
<gene>
    <name evidence="2" type="ORF">V5N11_014226</name>
</gene>
<dbReference type="EMBL" id="JBANAX010000859">
    <property type="protein sequence ID" value="KAL1191161.1"/>
    <property type="molecule type" value="Genomic_DNA"/>
</dbReference>
<dbReference type="PANTHER" id="PTHR46890:SF48">
    <property type="entry name" value="RNA-DIRECTED DNA POLYMERASE"/>
    <property type="match status" value="1"/>
</dbReference>
<feature type="domain" description="Reverse transcriptase" evidence="1">
    <location>
        <begin position="1"/>
        <end position="238"/>
    </location>
</feature>
<evidence type="ECO:0000313" key="2">
    <source>
        <dbReference type="EMBL" id="KAL1191161.1"/>
    </source>
</evidence>
<dbReference type="PROSITE" id="PS50878">
    <property type="entry name" value="RT_POL"/>
    <property type="match status" value="1"/>
</dbReference>
<dbReference type="CDD" id="cd01650">
    <property type="entry name" value="RT_nLTR_like"/>
    <property type="match status" value="1"/>
</dbReference>
<proteinExistence type="predicted"/>
<comment type="caution">
    <text evidence="2">The sequence shown here is derived from an EMBL/GenBank/DDBJ whole genome shotgun (WGS) entry which is preliminary data.</text>
</comment>
<evidence type="ECO:0000259" key="1">
    <source>
        <dbReference type="PROSITE" id="PS50878"/>
    </source>
</evidence>
<dbReference type="InterPro" id="IPR052343">
    <property type="entry name" value="Retrotransposon-Effector_Assoc"/>
</dbReference>
<keyword evidence="3" id="KW-1185">Reference proteome</keyword>
<dbReference type="SUPFAM" id="SSF56672">
    <property type="entry name" value="DNA/RNA polymerases"/>
    <property type="match status" value="1"/>
</dbReference>
<dbReference type="InterPro" id="IPR043502">
    <property type="entry name" value="DNA/RNA_pol_sf"/>
</dbReference>
<reference evidence="2 3" key="1">
    <citation type="submission" date="2024-04" db="EMBL/GenBank/DDBJ databases">
        <title>Genome assembly C_amara_ONT_v2.</title>
        <authorList>
            <person name="Yant L."/>
            <person name="Moore C."/>
            <person name="Slenker M."/>
        </authorList>
    </citation>
    <scope>NUCLEOTIDE SEQUENCE [LARGE SCALE GENOMIC DNA]</scope>
    <source>
        <tissue evidence="2">Leaf</tissue>
    </source>
</reference>
<sequence>MSDLRPISLCSVLYKIVSKVLSARLKKFLPDIVSEAQGAFMSRRLISDNILIAHEMVHALRTNLDYNEDFMAIKTNMSKAYDKVEWDILKVLFKKLGFDDQWAKWVMACIRSVSFYVLVNGNSFGFISPKRGRRQGDPISHFIFILRVEVLVHVINKVESEKRLIGLRLTKKCPSVQHLLFVDDSLFLCKTNFKDALEIMRCPKIYGDLSRQEINFQKSSITFGKKLEPHMRWLMGVVYGDLERRRCWEISRFVGML</sequence>
<dbReference type="AlphaFoldDB" id="A0ABD0ZX24"/>
<accession>A0ABD0ZX24</accession>
<dbReference type="PANTHER" id="PTHR46890">
    <property type="entry name" value="NON-LTR RETROLELEMENT REVERSE TRANSCRIPTASE-LIKE PROTEIN-RELATED"/>
    <property type="match status" value="1"/>
</dbReference>
<evidence type="ECO:0000313" key="3">
    <source>
        <dbReference type="Proteomes" id="UP001558713"/>
    </source>
</evidence>
<dbReference type="Pfam" id="PF00078">
    <property type="entry name" value="RVT_1"/>
    <property type="match status" value="1"/>
</dbReference>
<dbReference type="Proteomes" id="UP001558713">
    <property type="component" value="Unassembled WGS sequence"/>
</dbReference>